<dbReference type="InterPro" id="IPR011006">
    <property type="entry name" value="CheY-like_superfamily"/>
</dbReference>
<evidence type="ECO:0000256" key="4">
    <source>
        <dbReference type="ARBA" id="ARBA00023125"/>
    </source>
</evidence>
<dbReference type="GO" id="GO:0006355">
    <property type="term" value="P:regulation of DNA-templated transcription"/>
    <property type="evidence" value="ECO:0007669"/>
    <property type="project" value="TreeGrafter"/>
</dbReference>
<dbReference type="NCBIfam" id="TIGR00229">
    <property type="entry name" value="sensory_box"/>
    <property type="match status" value="1"/>
</dbReference>
<evidence type="ECO:0000256" key="6">
    <source>
        <dbReference type="PROSITE-ProRule" id="PRU00169"/>
    </source>
</evidence>
<accession>A0A2U2PMG9</accession>
<dbReference type="PANTHER" id="PTHR48111:SF1">
    <property type="entry name" value="TWO-COMPONENT RESPONSE REGULATOR ORR33"/>
    <property type="match status" value="1"/>
</dbReference>
<dbReference type="SMART" id="SM00091">
    <property type="entry name" value="PAS"/>
    <property type="match status" value="1"/>
</dbReference>
<dbReference type="Gene3D" id="3.40.50.2300">
    <property type="match status" value="1"/>
</dbReference>
<dbReference type="AlphaFoldDB" id="A0A2U2PMG9"/>
<evidence type="ECO:0000256" key="2">
    <source>
        <dbReference type="ARBA" id="ARBA00023012"/>
    </source>
</evidence>
<keyword evidence="5" id="KW-0804">Transcription</keyword>
<reference evidence="9 10" key="1">
    <citation type="submission" date="2018-04" db="EMBL/GenBank/DDBJ databases">
        <title>Pedobacter chongqingensis sp. nov., isolated from a rottenly hemp rope.</title>
        <authorList>
            <person name="Cai Y."/>
        </authorList>
    </citation>
    <scope>NUCLEOTIDE SEQUENCE [LARGE SCALE GENOMIC DNA]</scope>
    <source>
        <strain evidence="9 10">FJ4-8</strain>
    </source>
</reference>
<dbReference type="Gene3D" id="1.10.287.130">
    <property type="match status" value="1"/>
</dbReference>
<keyword evidence="2" id="KW-0902">Two-component regulatory system</keyword>
<keyword evidence="4" id="KW-0238">DNA-binding</keyword>
<evidence type="ECO:0000259" key="8">
    <source>
        <dbReference type="PROSITE" id="PS50112"/>
    </source>
</evidence>
<dbReference type="PROSITE" id="PS50110">
    <property type="entry name" value="RESPONSE_REGULATORY"/>
    <property type="match status" value="1"/>
</dbReference>
<name>A0A2U2PMG9_9SPHI</name>
<dbReference type="RefSeq" id="WP_109413937.1">
    <property type="nucleotide sequence ID" value="NZ_QEAS01000001.1"/>
</dbReference>
<evidence type="ECO:0000256" key="3">
    <source>
        <dbReference type="ARBA" id="ARBA00023015"/>
    </source>
</evidence>
<evidence type="ECO:0000256" key="5">
    <source>
        <dbReference type="ARBA" id="ARBA00023163"/>
    </source>
</evidence>
<dbReference type="SUPFAM" id="SSF47384">
    <property type="entry name" value="Homodimeric domain of signal transducing histidine kinase"/>
    <property type="match status" value="1"/>
</dbReference>
<dbReference type="InterPro" id="IPR039420">
    <property type="entry name" value="WalR-like"/>
</dbReference>
<dbReference type="SUPFAM" id="SSF52172">
    <property type="entry name" value="CheY-like"/>
    <property type="match status" value="1"/>
</dbReference>
<dbReference type="EMBL" id="QEAS01000001">
    <property type="protein sequence ID" value="PWG82518.1"/>
    <property type="molecule type" value="Genomic_DNA"/>
</dbReference>
<dbReference type="GO" id="GO:0032993">
    <property type="term" value="C:protein-DNA complex"/>
    <property type="evidence" value="ECO:0007669"/>
    <property type="project" value="TreeGrafter"/>
</dbReference>
<dbReference type="InterPro" id="IPR001789">
    <property type="entry name" value="Sig_transdc_resp-reg_receiver"/>
</dbReference>
<dbReference type="PANTHER" id="PTHR48111">
    <property type="entry name" value="REGULATOR OF RPOS"/>
    <property type="match status" value="1"/>
</dbReference>
<feature type="domain" description="Response regulatory" evidence="7">
    <location>
        <begin position="5"/>
        <end position="123"/>
    </location>
</feature>
<dbReference type="CDD" id="cd00156">
    <property type="entry name" value="REC"/>
    <property type="match status" value="1"/>
</dbReference>
<dbReference type="OrthoDB" id="1931120at2"/>
<dbReference type="InterPro" id="IPR000014">
    <property type="entry name" value="PAS"/>
</dbReference>
<gene>
    <name evidence="9" type="ORF">DDR33_01230</name>
</gene>
<dbReference type="Pfam" id="PF13426">
    <property type="entry name" value="PAS_9"/>
    <property type="match status" value="1"/>
</dbReference>
<feature type="modified residue" description="4-aspartylphosphate" evidence="6">
    <location>
        <position position="58"/>
    </location>
</feature>
<evidence type="ECO:0000259" key="7">
    <source>
        <dbReference type="PROSITE" id="PS50110"/>
    </source>
</evidence>
<dbReference type="SUPFAM" id="SSF55785">
    <property type="entry name" value="PYP-like sensor domain (PAS domain)"/>
    <property type="match status" value="1"/>
</dbReference>
<evidence type="ECO:0000313" key="9">
    <source>
        <dbReference type="EMBL" id="PWG82518.1"/>
    </source>
</evidence>
<dbReference type="PROSITE" id="PS50112">
    <property type="entry name" value="PAS"/>
    <property type="match status" value="1"/>
</dbReference>
<evidence type="ECO:0008006" key="11">
    <source>
        <dbReference type="Google" id="ProtNLM"/>
    </source>
</evidence>
<dbReference type="Proteomes" id="UP000245647">
    <property type="component" value="Unassembled WGS sequence"/>
</dbReference>
<proteinExistence type="predicted"/>
<organism evidence="9 10">
    <name type="scientific">Pararcticibacter amylolyticus</name>
    <dbReference type="NCBI Taxonomy" id="2173175"/>
    <lineage>
        <taxon>Bacteria</taxon>
        <taxon>Pseudomonadati</taxon>
        <taxon>Bacteroidota</taxon>
        <taxon>Sphingobacteriia</taxon>
        <taxon>Sphingobacteriales</taxon>
        <taxon>Sphingobacteriaceae</taxon>
        <taxon>Pararcticibacter</taxon>
    </lineage>
</organism>
<dbReference type="InterPro" id="IPR035965">
    <property type="entry name" value="PAS-like_dom_sf"/>
</dbReference>
<evidence type="ECO:0000313" key="10">
    <source>
        <dbReference type="Proteomes" id="UP000245647"/>
    </source>
</evidence>
<feature type="domain" description="PAS" evidence="8">
    <location>
        <begin position="136"/>
        <end position="202"/>
    </location>
</feature>
<comment type="caution">
    <text evidence="9">The sequence shown here is derived from an EMBL/GenBank/DDBJ whole genome shotgun (WGS) entry which is preliminary data.</text>
</comment>
<protein>
    <recommendedName>
        <fullName evidence="11">Response regulatory domain-containing protein</fullName>
    </recommendedName>
</protein>
<dbReference type="GO" id="GO:0000156">
    <property type="term" value="F:phosphorelay response regulator activity"/>
    <property type="evidence" value="ECO:0007669"/>
    <property type="project" value="TreeGrafter"/>
</dbReference>
<evidence type="ECO:0000256" key="1">
    <source>
        <dbReference type="ARBA" id="ARBA00022553"/>
    </source>
</evidence>
<dbReference type="InterPro" id="IPR036097">
    <property type="entry name" value="HisK_dim/P_sf"/>
</dbReference>
<dbReference type="GO" id="GO:0000976">
    <property type="term" value="F:transcription cis-regulatory region binding"/>
    <property type="evidence" value="ECO:0007669"/>
    <property type="project" value="TreeGrafter"/>
</dbReference>
<sequence>MHPVKILLVDDDEEDFIITREILSGGPGGDMYQLYWCNRYEAAINSMLKGHYDIYLVDYRLGRHSGLDLLREAIKSNCLDPLIILTGKGDRKTDEEALMLGAADYLTKAEINFDTLTRAIRYALRHHNTIGQLKTSESKFRVLFERSKDPVIITDSTGTVYDANGSILSFLDTTFEELKKKNIISFFADPGDIEHFISQIQRYGVVKDLELEIVTSRGRRKHCRVWSFIQILQHGNSELYYTIIHETEKSTNEIKIPDDFAESFTRLMAEEVYTPLSSINFATEELLNNLDKQNPELISIINKNCERIRTITSSLISASRKHGKQKV</sequence>
<dbReference type="GO" id="GO:0000155">
    <property type="term" value="F:phosphorelay sensor kinase activity"/>
    <property type="evidence" value="ECO:0007669"/>
    <property type="project" value="InterPro"/>
</dbReference>
<dbReference type="GO" id="GO:0005829">
    <property type="term" value="C:cytosol"/>
    <property type="evidence" value="ECO:0007669"/>
    <property type="project" value="TreeGrafter"/>
</dbReference>
<keyword evidence="1 6" id="KW-0597">Phosphoprotein</keyword>
<keyword evidence="10" id="KW-1185">Reference proteome</keyword>
<dbReference type="Pfam" id="PF00072">
    <property type="entry name" value="Response_reg"/>
    <property type="match status" value="1"/>
</dbReference>
<dbReference type="Gene3D" id="3.30.450.20">
    <property type="entry name" value="PAS domain"/>
    <property type="match status" value="1"/>
</dbReference>
<keyword evidence="3" id="KW-0805">Transcription regulation</keyword>
<dbReference type="SMART" id="SM00448">
    <property type="entry name" value="REC"/>
    <property type="match status" value="1"/>
</dbReference>
<dbReference type="CDD" id="cd00130">
    <property type="entry name" value="PAS"/>
    <property type="match status" value="1"/>
</dbReference>